<feature type="compositionally biased region" description="Basic residues" evidence="2">
    <location>
        <begin position="269"/>
        <end position="279"/>
    </location>
</feature>
<gene>
    <name evidence="4" type="primary">EOG090X04U5</name>
</gene>
<evidence type="ECO:0000259" key="3">
    <source>
        <dbReference type="PROSITE" id="PS50137"/>
    </source>
</evidence>
<feature type="region of interest" description="Disordered" evidence="2">
    <location>
        <begin position="42"/>
        <end position="78"/>
    </location>
</feature>
<dbReference type="PROSITE" id="PS50137">
    <property type="entry name" value="DS_RBD"/>
    <property type="match status" value="1"/>
</dbReference>
<dbReference type="InterPro" id="IPR040375">
    <property type="entry name" value="DGCR8"/>
</dbReference>
<dbReference type="PANTHER" id="PTHR13482">
    <property type="entry name" value="MICRORNA PROCESSOR COMPLEX SUBUNIT DGCR8"/>
    <property type="match status" value="1"/>
</dbReference>
<dbReference type="PANTHER" id="PTHR13482:SF3">
    <property type="entry name" value="MICROPROCESSOR COMPLEX SUBUNIT DGCR8"/>
    <property type="match status" value="1"/>
</dbReference>
<proteinExistence type="evidence at transcript level"/>
<protein>
    <submittedName>
        <fullName evidence="4">EOG090X04U5</fullName>
    </submittedName>
</protein>
<dbReference type="CDD" id="cd19868">
    <property type="entry name" value="DSRM_DGCR8_rpt2"/>
    <property type="match status" value="1"/>
</dbReference>
<evidence type="ECO:0000256" key="1">
    <source>
        <dbReference type="PROSITE-ProRule" id="PRU00266"/>
    </source>
</evidence>
<dbReference type="InterPro" id="IPR014720">
    <property type="entry name" value="dsRBD_dom"/>
</dbReference>
<feature type="compositionally biased region" description="Polar residues" evidence="2">
    <location>
        <begin position="205"/>
        <end position="219"/>
    </location>
</feature>
<dbReference type="GO" id="GO:0020037">
    <property type="term" value="F:heme binding"/>
    <property type="evidence" value="ECO:0007669"/>
    <property type="project" value="InterPro"/>
</dbReference>
<dbReference type="FunFam" id="3.30.160.20:FF:000051">
    <property type="entry name" value="Microprocessor complex subunit DGCR8"/>
    <property type="match status" value="1"/>
</dbReference>
<dbReference type="Gene3D" id="3.30.160.20">
    <property type="match status" value="2"/>
</dbReference>
<accession>A0A4Y7LZL6</accession>
<dbReference type="GO" id="GO:0031053">
    <property type="term" value="P:primary miRNA processing"/>
    <property type="evidence" value="ECO:0007669"/>
    <property type="project" value="InterPro"/>
</dbReference>
<dbReference type="SUPFAM" id="SSF54768">
    <property type="entry name" value="dsRNA-binding domain-like"/>
    <property type="match status" value="1"/>
</dbReference>
<feature type="region of interest" description="Disordered" evidence="2">
    <location>
        <begin position="269"/>
        <end position="324"/>
    </location>
</feature>
<dbReference type="AlphaFoldDB" id="A0A4Y7LZL6"/>
<dbReference type="Gene3D" id="3.30.160.590">
    <property type="match status" value="1"/>
</dbReference>
<feature type="domain" description="DRBM" evidence="3">
    <location>
        <begin position="373"/>
        <end position="440"/>
    </location>
</feature>
<dbReference type="GO" id="GO:0070877">
    <property type="term" value="C:microprocessor complex"/>
    <property type="evidence" value="ECO:0007669"/>
    <property type="project" value="InterPro"/>
</dbReference>
<dbReference type="GO" id="GO:0070878">
    <property type="term" value="F:primary miRNA binding"/>
    <property type="evidence" value="ECO:0007669"/>
    <property type="project" value="TreeGrafter"/>
</dbReference>
<evidence type="ECO:0000256" key="2">
    <source>
        <dbReference type="SAM" id="MobiDB-lite"/>
    </source>
</evidence>
<dbReference type="Gene3D" id="2.20.70.10">
    <property type="match status" value="1"/>
</dbReference>
<dbReference type="SMART" id="SM00358">
    <property type="entry name" value="DSRM"/>
    <property type="match status" value="1"/>
</dbReference>
<dbReference type="EMBL" id="LR003270">
    <property type="protein sequence ID" value="SVE72889.1"/>
    <property type="molecule type" value="mRNA"/>
</dbReference>
<name>A0A4Y7LZL6_9CRUS</name>
<feature type="region of interest" description="Disordered" evidence="2">
    <location>
        <begin position="338"/>
        <end position="357"/>
    </location>
</feature>
<feature type="compositionally biased region" description="Acidic residues" evidence="2">
    <location>
        <begin position="44"/>
        <end position="55"/>
    </location>
</feature>
<dbReference type="FunFam" id="3.30.160.590:FF:000001">
    <property type="entry name" value="microprocessor complex subunit DGCR8"/>
    <property type="match status" value="1"/>
</dbReference>
<feature type="compositionally biased region" description="Polar residues" evidence="2">
    <location>
        <begin position="338"/>
        <end position="351"/>
    </location>
</feature>
<dbReference type="CDD" id="cd19867">
    <property type="entry name" value="DSRM_DGCR8_rpt1"/>
    <property type="match status" value="1"/>
</dbReference>
<evidence type="ECO:0000313" key="4">
    <source>
        <dbReference type="EMBL" id="SVE72889.1"/>
    </source>
</evidence>
<dbReference type="GO" id="GO:0003725">
    <property type="term" value="F:double-stranded RNA binding"/>
    <property type="evidence" value="ECO:0007669"/>
    <property type="project" value="TreeGrafter"/>
</dbReference>
<dbReference type="FunFam" id="3.30.160.20:FF:000021">
    <property type="entry name" value="Microprocessor complex subunit DGCR8"/>
    <property type="match status" value="1"/>
</dbReference>
<feature type="region of interest" description="Disordered" evidence="2">
    <location>
        <begin position="96"/>
        <end position="116"/>
    </location>
</feature>
<dbReference type="GO" id="GO:0042802">
    <property type="term" value="F:identical protein binding"/>
    <property type="evidence" value="ECO:0007669"/>
    <property type="project" value="InterPro"/>
</dbReference>
<keyword evidence="1" id="KW-0694">RNA-binding</keyword>
<sequence>MEDQFNELLGDTAQLVAALDPEEEGDEELYKDFSNMREFHVLDEIETTANDDEDGKENRDSDSSSSYNEADSEADFDEIQEDEIDAMLEEGLPEELRSRKRFKKGDGSAKPANGDGSMAYEEKEKIVLEEKGKNHFEVLPENWVQVTHNSGMPIYLHKPTRVCTLAKPYFLGPGSARKHAVPISAVPCLHYRKAKEKEEQKTEELQASASVTGDGTATTAPDIPCARIESVQENQAAHSLNGVQLRKYCAKLFHFKTVRLMRFKTWAARRKHTKLRKQRQAYPSSIPVLGLNGGGPPATATSGSPQEDDDTKLSKTELGRPTLPKGTKLITFPIGHSVPSSHADATSQNEGQGAAGGAAGSRREWIMNPAGKSYVCILHEYVQHALKKQPAYQFKEIENAATPYSATVLINGMQYGTGVGSSKKAAKAEAAKATLEVLIPQMKEKILDETEPGHKGPTHQSDLDLSFFNEIRIEDPRVAELCAKTSEPSPYAILLTCLQRNFGLGDKNVKYELRTLKHQKNEVIMTVGKHTVQVPCKNKRDGKQRAAQAILQALHPHISSWGSLLRLYGSHSLKTVKEKKQEEQQITLLQSKAAVNAPNYAILNKLRQEMLKLRQMREAVQPIGRFIPPDDVGMPSTSGADLKNVDL</sequence>
<feature type="region of interest" description="Disordered" evidence="2">
    <location>
        <begin position="197"/>
        <end position="219"/>
    </location>
</feature>
<dbReference type="Pfam" id="PF00035">
    <property type="entry name" value="dsrm"/>
    <property type="match status" value="1"/>
</dbReference>
<reference evidence="4" key="1">
    <citation type="submission" date="2018-08" db="EMBL/GenBank/DDBJ databases">
        <authorList>
            <person name="Cornetti L."/>
        </authorList>
    </citation>
    <scope>NUCLEOTIDE SEQUENCE</scope>
    <source>
        <strain evidence="4">OM-SAIQ-clone2</strain>
    </source>
</reference>
<organism evidence="4">
    <name type="scientific">Ceriodaphnia reticulata</name>
    <dbReference type="NCBI Taxonomy" id="302197"/>
    <lineage>
        <taxon>Eukaryota</taxon>
        <taxon>Metazoa</taxon>
        <taxon>Ecdysozoa</taxon>
        <taxon>Arthropoda</taxon>
        <taxon>Crustacea</taxon>
        <taxon>Branchiopoda</taxon>
        <taxon>Diplostraca</taxon>
        <taxon>Cladocera</taxon>
        <taxon>Anomopoda</taxon>
        <taxon>Daphniidae</taxon>
        <taxon>Ceriodaphnia</taxon>
    </lineage>
</organism>